<dbReference type="Proteomes" id="UP000094652">
    <property type="component" value="Chromosome"/>
</dbReference>
<organism evidence="1 2">
    <name type="scientific">Clostridium taeniosporum</name>
    <dbReference type="NCBI Taxonomy" id="394958"/>
    <lineage>
        <taxon>Bacteria</taxon>
        <taxon>Bacillati</taxon>
        <taxon>Bacillota</taxon>
        <taxon>Clostridia</taxon>
        <taxon>Eubacteriales</taxon>
        <taxon>Clostridiaceae</taxon>
        <taxon>Clostridium</taxon>
    </lineage>
</organism>
<dbReference type="AlphaFoldDB" id="A0A1D7XH75"/>
<sequence length="66" mass="7669">MEGKNLLQFKRERNVKPKKVHCPCCNNGRLMDMVFAEKAELEIKCPICKRTIHISLEHNEIFATAI</sequence>
<proteinExistence type="predicted"/>
<keyword evidence="2" id="KW-1185">Reference proteome</keyword>
<evidence type="ECO:0000313" key="1">
    <source>
        <dbReference type="EMBL" id="AOR22703.1"/>
    </source>
</evidence>
<protein>
    <submittedName>
        <fullName evidence="1">Uncharacterized protein</fullName>
    </submittedName>
</protein>
<dbReference type="OrthoDB" id="2062203at2"/>
<name>A0A1D7XH75_9CLOT</name>
<dbReference type="RefSeq" id="WP_069678864.1">
    <property type="nucleotide sequence ID" value="NZ_CP017253.2"/>
</dbReference>
<evidence type="ECO:0000313" key="2">
    <source>
        <dbReference type="Proteomes" id="UP000094652"/>
    </source>
</evidence>
<dbReference type="EMBL" id="CP017253">
    <property type="protein sequence ID" value="AOR22703.1"/>
    <property type="molecule type" value="Genomic_DNA"/>
</dbReference>
<dbReference type="KEGG" id="ctae:BGI42_02805"/>
<gene>
    <name evidence="1" type="ORF">BGI42_02805</name>
</gene>
<accession>A0A1D7XH75</accession>
<reference evidence="2" key="1">
    <citation type="submission" date="2016-09" db="EMBL/GenBank/DDBJ databases">
        <title>Genomics of Clostridium taeniosporum, an organism which forms endospores with ribbon-like appendages.</title>
        <authorList>
            <person name="Walker J.R."/>
        </authorList>
    </citation>
    <scope>NUCLEOTIDE SEQUENCE [LARGE SCALE GENOMIC DNA]</scope>
    <source>
        <strain evidence="2">1/k</strain>
    </source>
</reference>